<dbReference type="Proteomes" id="UP000262321">
    <property type="component" value="Segment"/>
</dbReference>
<sequence>MTTYEPMTVTRVRDDNGSHIEPPLDPSWSEMDKLRWQAGVVIADAGVPLRITLDDSTRLLRNDVDVPGVYGLKIGGWHSARGFHDMWDYLNGVSAGAVETAIVVGIKADEL</sequence>
<organism evidence="1 2">
    <name type="scientific">Gordonia phage Horus</name>
    <dbReference type="NCBI Taxonomy" id="2301696"/>
    <lineage>
        <taxon>Viruses</taxon>
        <taxon>Duplodnaviria</taxon>
        <taxon>Heunggongvirae</taxon>
        <taxon>Uroviricota</taxon>
        <taxon>Caudoviricetes</taxon>
        <taxon>Langleyhallvirinae</taxon>
        <taxon>Horusvirus</taxon>
        <taxon>Horusvirus horus</taxon>
    </lineage>
</organism>
<evidence type="ECO:0000313" key="1">
    <source>
        <dbReference type="EMBL" id="AXQ63944.1"/>
    </source>
</evidence>
<reference evidence="1 2" key="1">
    <citation type="submission" date="2018-07" db="EMBL/GenBank/DDBJ databases">
        <authorList>
            <person name="Said P."/>
            <person name="Hotaki K."/>
            <person name="Hall J.T."/>
            <person name="Leadon S.A."/>
            <person name="Fogarty M.P."/>
            <person name="Warner M.H."/>
            <person name="Garlena R.A."/>
            <person name="Russell D.A."/>
            <person name="Pope W.H."/>
            <person name="Jacobs-Sera D."/>
            <person name="Hatfull G.F."/>
        </authorList>
    </citation>
    <scope>NUCLEOTIDE SEQUENCE [LARGE SCALE GENOMIC DNA]</scope>
</reference>
<gene>
    <name evidence="1" type="primary">92</name>
    <name evidence="1" type="ORF">SEA_HORUS_92</name>
</gene>
<dbReference type="GeneID" id="54999230"/>
<protein>
    <submittedName>
        <fullName evidence="1">Uncharacterized protein</fullName>
    </submittedName>
</protein>
<accession>A0A385DX47</accession>
<evidence type="ECO:0000313" key="2">
    <source>
        <dbReference type="Proteomes" id="UP000262321"/>
    </source>
</evidence>
<keyword evidence="2" id="KW-1185">Reference proteome</keyword>
<dbReference type="KEGG" id="vg:54999230"/>
<dbReference type="RefSeq" id="YP_009808329.1">
    <property type="nucleotide sequence ID" value="NC_048039.1"/>
</dbReference>
<name>A0A385DX47_9CAUD</name>
<proteinExistence type="predicted"/>
<dbReference type="EMBL" id="MH651176">
    <property type="protein sequence ID" value="AXQ63944.1"/>
    <property type="molecule type" value="Genomic_DNA"/>
</dbReference>